<comment type="catalytic activity">
    <reaction evidence="13">
        <text>a 5'-end ribonucleotide-tRNA(His) + GTP + ATP + H2O = a 5'-end phospho-guanosine-ribonucleotide-tRNA(His) + AMP + 2 diphosphate + H(+)</text>
        <dbReference type="Rhea" id="RHEA:54564"/>
        <dbReference type="Rhea" id="RHEA-COMP:14193"/>
        <dbReference type="Rhea" id="RHEA-COMP:14917"/>
        <dbReference type="ChEBI" id="CHEBI:15377"/>
        <dbReference type="ChEBI" id="CHEBI:15378"/>
        <dbReference type="ChEBI" id="CHEBI:30616"/>
        <dbReference type="ChEBI" id="CHEBI:33019"/>
        <dbReference type="ChEBI" id="CHEBI:37565"/>
        <dbReference type="ChEBI" id="CHEBI:138282"/>
        <dbReference type="ChEBI" id="CHEBI:141847"/>
        <dbReference type="ChEBI" id="CHEBI:456215"/>
        <dbReference type="EC" id="2.7.7.79"/>
    </reaction>
</comment>
<evidence type="ECO:0000256" key="10">
    <source>
        <dbReference type="ARBA" id="ARBA00022842"/>
    </source>
</evidence>
<keyword evidence="19" id="KW-1185">Reference proteome</keyword>
<comment type="subunit">
    <text evidence="15">Homotetramer. Interacts with MFN1 and MFN2; functions as a guanyl-nucleotide exchange factor/GEF for MFN2 and also probably MFN1.</text>
</comment>
<dbReference type="Pfam" id="PF14413">
    <property type="entry name" value="Thg1C"/>
    <property type="match status" value="2"/>
</dbReference>
<evidence type="ECO:0000256" key="12">
    <source>
        <dbReference type="ARBA" id="ARBA00032480"/>
    </source>
</evidence>
<evidence type="ECO:0000256" key="1">
    <source>
        <dbReference type="ARBA" id="ARBA00001946"/>
    </source>
</evidence>
<evidence type="ECO:0000256" key="15">
    <source>
        <dbReference type="ARBA" id="ARBA00065710"/>
    </source>
</evidence>
<gene>
    <name evidence="18" type="primary">THG1</name>
    <name evidence="18" type="ORF">E2C01_018800</name>
</gene>
<organism evidence="18 19">
    <name type="scientific">Portunus trituberculatus</name>
    <name type="common">Swimming crab</name>
    <name type="synonym">Neptunus trituberculatus</name>
    <dbReference type="NCBI Taxonomy" id="210409"/>
    <lineage>
        <taxon>Eukaryota</taxon>
        <taxon>Metazoa</taxon>
        <taxon>Ecdysozoa</taxon>
        <taxon>Arthropoda</taxon>
        <taxon>Crustacea</taxon>
        <taxon>Multicrustacea</taxon>
        <taxon>Malacostraca</taxon>
        <taxon>Eumalacostraca</taxon>
        <taxon>Eucarida</taxon>
        <taxon>Decapoda</taxon>
        <taxon>Pleocyemata</taxon>
        <taxon>Brachyura</taxon>
        <taxon>Eubrachyura</taxon>
        <taxon>Portunoidea</taxon>
        <taxon>Portunidae</taxon>
        <taxon>Portuninae</taxon>
        <taxon>Portunus</taxon>
    </lineage>
</organism>
<evidence type="ECO:0000256" key="2">
    <source>
        <dbReference type="ARBA" id="ARBA00010113"/>
    </source>
</evidence>
<comment type="cofactor">
    <cofactor evidence="1">
        <name>Mg(2+)</name>
        <dbReference type="ChEBI" id="CHEBI:18420"/>
    </cofactor>
</comment>
<comment type="function">
    <text evidence="14">Adds a GMP to the 5'-end of tRNA(His) after transcription and RNase P cleavage. This step is essential for proper recognition of the tRNA and for the fidelity of protein synthesis. Also functions as a guanyl-nucleotide exchange factor/GEF for the MFN1 and MFN2 mitofusins thereby regulating mitochondrial fusion. By regulating both mitochondrial dynamics and bioenergetic function, it contributes to cell survival following oxidative stress.</text>
</comment>
<dbReference type="Gene3D" id="3.30.70.3000">
    <property type="match status" value="2"/>
</dbReference>
<evidence type="ECO:0000256" key="11">
    <source>
        <dbReference type="ARBA" id="ARBA00023134"/>
    </source>
</evidence>
<keyword evidence="6" id="KW-0819">tRNA processing</keyword>
<dbReference type="AlphaFoldDB" id="A0A5B7DW85"/>
<dbReference type="PANTHER" id="PTHR12729">
    <property type="entry name" value="TRNA(HIS) GUANYLYLTRANSFERASE-RELATED"/>
    <property type="match status" value="1"/>
</dbReference>
<evidence type="ECO:0000259" key="17">
    <source>
        <dbReference type="Pfam" id="PF14413"/>
    </source>
</evidence>
<dbReference type="Proteomes" id="UP000324222">
    <property type="component" value="Unassembled WGS sequence"/>
</dbReference>
<dbReference type="EC" id="2.7.7.79" evidence="3"/>
<dbReference type="PANTHER" id="PTHR12729:SF6">
    <property type="entry name" value="TRNA(HIS) GUANYLYLTRANSFERASE-RELATED"/>
    <property type="match status" value="1"/>
</dbReference>
<evidence type="ECO:0000256" key="14">
    <source>
        <dbReference type="ARBA" id="ARBA00058346"/>
    </source>
</evidence>
<feature type="domain" description="Thg1 C-terminal" evidence="17">
    <location>
        <begin position="437"/>
        <end position="547"/>
    </location>
</feature>
<evidence type="ECO:0000313" key="18">
    <source>
        <dbReference type="EMBL" id="MPC25678.1"/>
    </source>
</evidence>
<comment type="similarity">
    <text evidence="2">Belongs to the tRNA(His) guanylyltransferase family.</text>
</comment>
<evidence type="ECO:0000256" key="8">
    <source>
        <dbReference type="ARBA" id="ARBA00022723"/>
    </source>
</evidence>
<keyword evidence="5 18" id="KW-0808">Transferase</keyword>
<keyword evidence="8" id="KW-0479">Metal-binding</keyword>
<dbReference type="GO" id="GO:0005525">
    <property type="term" value="F:GTP binding"/>
    <property type="evidence" value="ECO:0007669"/>
    <property type="project" value="UniProtKB-KW"/>
</dbReference>
<protein>
    <recommendedName>
        <fullName evidence="4">Probable tRNA(His) guanylyltransferase</fullName>
        <ecNumber evidence="3">2.7.7.79</ecNumber>
    </recommendedName>
    <alternativeName>
        <fullName evidence="12">tRNA-histidine guanylyltransferase</fullName>
    </alternativeName>
</protein>
<evidence type="ECO:0000256" key="3">
    <source>
        <dbReference type="ARBA" id="ARBA00012511"/>
    </source>
</evidence>
<dbReference type="Pfam" id="PF04446">
    <property type="entry name" value="Thg1"/>
    <property type="match status" value="2"/>
</dbReference>
<evidence type="ECO:0000313" key="19">
    <source>
        <dbReference type="Proteomes" id="UP000324222"/>
    </source>
</evidence>
<reference evidence="18 19" key="1">
    <citation type="submission" date="2019-05" db="EMBL/GenBank/DDBJ databases">
        <title>Another draft genome of Portunus trituberculatus and its Hox gene families provides insights of decapod evolution.</title>
        <authorList>
            <person name="Jeong J.-H."/>
            <person name="Song I."/>
            <person name="Kim S."/>
            <person name="Choi T."/>
            <person name="Kim D."/>
            <person name="Ryu S."/>
            <person name="Kim W."/>
        </authorList>
    </citation>
    <scope>NUCLEOTIDE SEQUENCE [LARGE SCALE GENOMIC DNA]</scope>
    <source>
        <tissue evidence="18">Muscle</tissue>
    </source>
</reference>
<evidence type="ECO:0000259" key="16">
    <source>
        <dbReference type="Pfam" id="PF04446"/>
    </source>
</evidence>
<feature type="domain" description="tRNAHis guanylyltransferase catalytic" evidence="16">
    <location>
        <begin position="304"/>
        <end position="432"/>
    </location>
</feature>
<proteinExistence type="inferred from homology"/>
<dbReference type="InterPro" id="IPR025845">
    <property type="entry name" value="Thg1_C_dom"/>
</dbReference>
<name>A0A5B7DW85_PORTR</name>
<feature type="domain" description="tRNAHis guanylyltransferase catalytic" evidence="16">
    <location>
        <begin position="44"/>
        <end position="173"/>
    </location>
</feature>
<evidence type="ECO:0000256" key="6">
    <source>
        <dbReference type="ARBA" id="ARBA00022694"/>
    </source>
</evidence>
<keyword evidence="9" id="KW-0547">Nucleotide-binding</keyword>
<sequence>MSPPLSLQQIPMIPVLSRTVLQRSCLATLRKIHTNVYPMAHSKFEYVKSFEEEGQLDPQHWIIIRLRLKNVEELYDLHELEQPNDCSLTSLLQAAVDVVMQDFKEIVLCYSFSQEFNFVFAKNTTLYRRRGPKLLTNVCSLLSSAFVHKWPYYIQSSALIFPPVIDGAVHLLPDDQSLRDYMTKQQNVCHHQNLYKTAFWGLVTKRGMLPGEATETLKGANEGTLNELLFTRCNTNYNKEEDVFKKGSIALRKKVQKTVTAQNGSIIQRSQSTVTVMHADLTKDSFWSDVLVLDQPTELNAKLNYLKHFEKKETLLPHTWMVVRIDGKAFHNFSEKHYFKKPNDLRSIELMNKAAFSVMKEFPDIIFSYGQSDEYSFVIHRYSKMCDRQGGRIISSIVSLFAGVYVYHWQSMFEDVKLHYCPAFDARVVLYPNNSCLRDYISWRQADCHINNMYNTCFWTLVQQGQCSRQNAEEILCGTFSKDKRSILINRFNQNYDDEDAIFRKGTVMYQKMVSEESGRSRGELPENNQAEEGCRGIVVGHFDVIKDEFWRERPWLLGEERNATTLDDFD</sequence>
<dbReference type="OrthoDB" id="62560at2759"/>
<evidence type="ECO:0000256" key="4">
    <source>
        <dbReference type="ARBA" id="ARBA00022310"/>
    </source>
</evidence>
<dbReference type="InterPro" id="IPR024956">
    <property type="entry name" value="tRNAHis_GuaTrfase_cat"/>
</dbReference>
<evidence type="ECO:0000256" key="7">
    <source>
        <dbReference type="ARBA" id="ARBA00022695"/>
    </source>
</evidence>
<evidence type="ECO:0000256" key="5">
    <source>
        <dbReference type="ARBA" id="ARBA00022679"/>
    </source>
</evidence>
<comment type="caution">
    <text evidence="18">The sequence shown here is derived from an EMBL/GenBank/DDBJ whole genome shotgun (WGS) entry which is preliminary data.</text>
</comment>
<dbReference type="GO" id="GO:0008193">
    <property type="term" value="F:tRNA guanylyltransferase activity"/>
    <property type="evidence" value="ECO:0007669"/>
    <property type="project" value="UniProtKB-EC"/>
</dbReference>
<keyword evidence="7 18" id="KW-0548">Nucleotidyltransferase</keyword>
<evidence type="ECO:0000256" key="13">
    <source>
        <dbReference type="ARBA" id="ARBA00047281"/>
    </source>
</evidence>
<dbReference type="FunFam" id="3.30.70.3000:FF:000001">
    <property type="entry name" value="tRNA(His) guanylyltransferase"/>
    <property type="match status" value="1"/>
</dbReference>
<dbReference type="EMBL" id="VSRR010001494">
    <property type="protein sequence ID" value="MPC25678.1"/>
    <property type="molecule type" value="Genomic_DNA"/>
</dbReference>
<accession>A0A5B7DW85</accession>
<feature type="domain" description="Thg1 C-terminal" evidence="17">
    <location>
        <begin position="176"/>
        <end position="280"/>
    </location>
</feature>
<evidence type="ECO:0000256" key="9">
    <source>
        <dbReference type="ARBA" id="ARBA00022741"/>
    </source>
</evidence>
<keyword evidence="10" id="KW-0460">Magnesium</keyword>
<dbReference type="GO" id="GO:0000287">
    <property type="term" value="F:magnesium ion binding"/>
    <property type="evidence" value="ECO:0007669"/>
    <property type="project" value="InterPro"/>
</dbReference>
<dbReference type="InterPro" id="IPR007537">
    <property type="entry name" value="tRNAHis_GuaTrfase_Thg1"/>
</dbReference>
<dbReference type="InterPro" id="IPR038469">
    <property type="entry name" value="tRNAHis_GuaTrfase_Thg1_sf"/>
</dbReference>
<dbReference type="GO" id="GO:0006400">
    <property type="term" value="P:tRNA modification"/>
    <property type="evidence" value="ECO:0007669"/>
    <property type="project" value="InterPro"/>
</dbReference>
<keyword evidence="11" id="KW-0342">GTP-binding</keyword>